<sequence>MSRWGIGLSEQMKACKEAEPFTDILEGDGGVPEKDPPSSSKAGFKVTTMKIIVWVCILNGLAWVWCSYILALLGREQIAEALSQVALKEIIGVVLIYGLKALFENLSKNNSWPDKGNSTPPEDGAG</sequence>
<dbReference type="Proteomes" id="UP000298642">
    <property type="component" value="Chromosome"/>
</dbReference>
<accession>A0A4D7ALV0</accession>
<dbReference type="KEGG" id="obj:EIO64_04550"/>
<dbReference type="AlphaFoldDB" id="A0A4D7ALV0"/>
<keyword evidence="1" id="KW-0812">Transmembrane</keyword>
<keyword evidence="1" id="KW-0472">Membrane</keyword>
<feature type="transmembrane region" description="Helical" evidence="1">
    <location>
        <begin position="51"/>
        <end position="73"/>
    </location>
</feature>
<name>A0A4D7ALV0_9FIRM</name>
<evidence type="ECO:0000256" key="1">
    <source>
        <dbReference type="SAM" id="Phobius"/>
    </source>
</evidence>
<dbReference type="EMBL" id="CP034413">
    <property type="protein sequence ID" value="QCI58581.1"/>
    <property type="molecule type" value="Genomic_DNA"/>
</dbReference>
<reference evidence="3" key="1">
    <citation type="submission" date="2018-12" db="EMBL/GenBank/DDBJ databases">
        <title>Dusodibacter welbiota gen. nov., sp. nov., isolated from human faeces and emended description of the Oscillibacter genus.</title>
        <authorList>
            <person name="Le Roy T."/>
            <person name="Van der Smissen P."/>
            <person name="Delzenne N."/>
            <person name="Muccioli G."/>
            <person name="Collet J.F."/>
            <person name="Cani P.D."/>
        </authorList>
    </citation>
    <scope>NUCLEOTIDE SEQUENCE [LARGE SCALE GENOMIC DNA]</scope>
    <source>
        <strain evidence="3">J115</strain>
    </source>
</reference>
<gene>
    <name evidence="2" type="ORF">EIO64_04550</name>
</gene>
<dbReference type="RefSeq" id="WP_136890873.1">
    <property type="nucleotide sequence ID" value="NZ_CP034413.3"/>
</dbReference>
<organism evidence="2 3">
    <name type="scientific">Dysosmobacter welbionis</name>
    <dbReference type="NCBI Taxonomy" id="2093857"/>
    <lineage>
        <taxon>Bacteria</taxon>
        <taxon>Bacillati</taxon>
        <taxon>Bacillota</taxon>
        <taxon>Clostridia</taxon>
        <taxon>Eubacteriales</taxon>
        <taxon>Oscillospiraceae</taxon>
        <taxon>Dysosmobacter</taxon>
    </lineage>
</organism>
<protein>
    <submittedName>
        <fullName evidence="2">Uncharacterized protein</fullName>
    </submittedName>
</protein>
<keyword evidence="3" id="KW-1185">Reference proteome</keyword>
<proteinExistence type="predicted"/>
<keyword evidence="1" id="KW-1133">Transmembrane helix</keyword>
<evidence type="ECO:0000313" key="3">
    <source>
        <dbReference type="Proteomes" id="UP000298642"/>
    </source>
</evidence>
<evidence type="ECO:0000313" key="2">
    <source>
        <dbReference type="EMBL" id="QCI58581.1"/>
    </source>
</evidence>